<comment type="caution">
    <text evidence="2">The sequence shown here is derived from an EMBL/GenBank/DDBJ whole genome shotgun (WGS) entry which is preliminary data.</text>
</comment>
<dbReference type="AlphaFoldDB" id="A0A8H5B0C8"/>
<feature type="domain" description="DUF7053" evidence="1">
    <location>
        <begin position="70"/>
        <end position="192"/>
    </location>
</feature>
<dbReference type="SUPFAM" id="SSF55961">
    <property type="entry name" value="Bet v1-like"/>
    <property type="match status" value="1"/>
</dbReference>
<evidence type="ECO:0000313" key="2">
    <source>
        <dbReference type="EMBL" id="KAF5314193.1"/>
    </source>
</evidence>
<name>A0A8H5B0C8_9AGAR</name>
<keyword evidence="3" id="KW-1185">Reference proteome</keyword>
<dbReference type="Proteomes" id="UP000541558">
    <property type="component" value="Unassembled WGS sequence"/>
</dbReference>
<dbReference type="EMBL" id="JAACJK010000222">
    <property type="protein sequence ID" value="KAF5314193.1"/>
    <property type="molecule type" value="Genomic_DNA"/>
</dbReference>
<evidence type="ECO:0000259" key="1">
    <source>
        <dbReference type="Pfam" id="PF23155"/>
    </source>
</evidence>
<proteinExistence type="predicted"/>
<accession>A0A8H5B0C8</accession>
<sequence>MSTVGRGWYVLPTYVGYNLATTSEDLYGHFTPTELHPWPLLRTPNMSPFISSREYTYHTDVPASYDEVLKFIQHPSGLASQSPLHKSIVPEKKERDWYIVTERLPLLGRFESSISFRASIRHVDNGVAIEVEAGLGTVLKSQYLVEKADGKGRGCVLKESTIVEAPFPLMPYIYGTMAKAHVAVLNSVARKAGDGNLPSLSHATDHWS</sequence>
<dbReference type="OrthoDB" id="61390at2759"/>
<reference evidence="2 3" key="1">
    <citation type="journal article" date="2020" name="ISME J.">
        <title>Uncovering the hidden diversity of litter-decomposition mechanisms in mushroom-forming fungi.</title>
        <authorList>
            <person name="Floudas D."/>
            <person name="Bentzer J."/>
            <person name="Ahren D."/>
            <person name="Johansson T."/>
            <person name="Persson P."/>
            <person name="Tunlid A."/>
        </authorList>
    </citation>
    <scope>NUCLEOTIDE SEQUENCE [LARGE SCALE GENOMIC DNA]</scope>
    <source>
        <strain evidence="2 3">CBS 175.51</strain>
    </source>
</reference>
<organism evidence="2 3">
    <name type="scientific">Ephemerocybe angulata</name>
    <dbReference type="NCBI Taxonomy" id="980116"/>
    <lineage>
        <taxon>Eukaryota</taxon>
        <taxon>Fungi</taxon>
        <taxon>Dikarya</taxon>
        <taxon>Basidiomycota</taxon>
        <taxon>Agaricomycotina</taxon>
        <taxon>Agaricomycetes</taxon>
        <taxon>Agaricomycetidae</taxon>
        <taxon>Agaricales</taxon>
        <taxon>Agaricineae</taxon>
        <taxon>Psathyrellaceae</taxon>
        <taxon>Ephemerocybe</taxon>
    </lineage>
</organism>
<dbReference type="CDD" id="cd07812">
    <property type="entry name" value="SRPBCC"/>
    <property type="match status" value="1"/>
</dbReference>
<dbReference type="Pfam" id="PF23155">
    <property type="entry name" value="DUF7053"/>
    <property type="match status" value="1"/>
</dbReference>
<dbReference type="InterPro" id="IPR055481">
    <property type="entry name" value="DUF7053"/>
</dbReference>
<evidence type="ECO:0000313" key="3">
    <source>
        <dbReference type="Proteomes" id="UP000541558"/>
    </source>
</evidence>
<protein>
    <recommendedName>
        <fullName evidence="1">DUF7053 domain-containing protein</fullName>
    </recommendedName>
</protein>
<gene>
    <name evidence="2" type="ORF">D9611_006847</name>
</gene>